<accession>A0AAV4UJ88</accession>
<feature type="region of interest" description="Disordered" evidence="1">
    <location>
        <begin position="1"/>
        <end position="50"/>
    </location>
</feature>
<feature type="compositionally biased region" description="Polar residues" evidence="1">
    <location>
        <begin position="1"/>
        <end position="12"/>
    </location>
</feature>
<name>A0AAV4UJ88_CAEEX</name>
<protein>
    <submittedName>
        <fullName evidence="2">Teneurin-m</fullName>
    </submittedName>
</protein>
<sequence length="117" mass="12713">MDNSSGLGTSHKLSMGKPGSKGPQNLGANNNALNSGDNIPENQLRENDQDFASCLARTPSGSIFIPGDVPKLPASLKKKVKQMHLMLLLIMWMQKMQKDATCHILQHLCLVFPSAIT</sequence>
<proteinExistence type="predicted"/>
<gene>
    <name evidence="2" type="primary">Ten-m_9</name>
    <name evidence="2" type="ORF">CEXT_229941</name>
</gene>
<evidence type="ECO:0000313" key="3">
    <source>
        <dbReference type="Proteomes" id="UP001054945"/>
    </source>
</evidence>
<comment type="caution">
    <text evidence="2">The sequence shown here is derived from an EMBL/GenBank/DDBJ whole genome shotgun (WGS) entry which is preliminary data.</text>
</comment>
<evidence type="ECO:0000313" key="2">
    <source>
        <dbReference type="EMBL" id="GIY57779.1"/>
    </source>
</evidence>
<organism evidence="2 3">
    <name type="scientific">Caerostris extrusa</name>
    <name type="common">Bark spider</name>
    <name type="synonym">Caerostris bankana</name>
    <dbReference type="NCBI Taxonomy" id="172846"/>
    <lineage>
        <taxon>Eukaryota</taxon>
        <taxon>Metazoa</taxon>
        <taxon>Ecdysozoa</taxon>
        <taxon>Arthropoda</taxon>
        <taxon>Chelicerata</taxon>
        <taxon>Arachnida</taxon>
        <taxon>Araneae</taxon>
        <taxon>Araneomorphae</taxon>
        <taxon>Entelegynae</taxon>
        <taxon>Araneoidea</taxon>
        <taxon>Araneidae</taxon>
        <taxon>Caerostris</taxon>
    </lineage>
</organism>
<evidence type="ECO:0000256" key="1">
    <source>
        <dbReference type="SAM" id="MobiDB-lite"/>
    </source>
</evidence>
<dbReference type="EMBL" id="BPLR01012962">
    <property type="protein sequence ID" value="GIY57779.1"/>
    <property type="molecule type" value="Genomic_DNA"/>
</dbReference>
<feature type="compositionally biased region" description="Low complexity" evidence="1">
    <location>
        <begin position="25"/>
        <end position="38"/>
    </location>
</feature>
<keyword evidence="3" id="KW-1185">Reference proteome</keyword>
<dbReference type="AlphaFoldDB" id="A0AAV4UJ88"/>
<reference evidence="2 3" key="1">
    <citation type="submission" date="2021-06" db="EMBL/GenBank/DDBJ databases">
        <title>Caerostris extrusa draft genome.</title>
        <authorList>
            <person name="Kono N."/>
            <person name="Arakawa K."/>
        </authorList>
    </citation>
    <scope>NUCLEOTIDE SEQUENCE [LARGE SCALE GENOMIC DNA]</scope>
</reference>
<dbReference type="Proteomes" id="UP001054945">
    <property type="component" value="Unassembled WGS sequence"/>
</dbReference>